<dbReference type="AlphaFoldDB" id="A0A6I9RN74"/>
<dbReference type="RefSeq" id="XP_073098992.1">
    <property type="nucleotide sequence ID" value="XM_073242891.1"/>
</dbReference>
<dbReference type="GeneID" id="105050708"/>
<dbReference type="RefSeq" id="XP_010929127.1">
    <property type="nucleotide sequence ID" value="XM_010930825.3"/>
</dbReference>
<dbReference type="Proteomes" id="UP000504607">
    <property type="component" value="Chromosome 8"/>
</dbReference>
<keyword evidence="2" id="KW-1185">Reference proteome</keyword>
<feature type="compositionally biased region" description="Polar residues" evidence="1">
    <location>
        <begin position="181"/>
        <end position="192"/>
    </location>
</feature>
<organism evidence="2 3">
    <name type="scientific">Elaeis guineensis var. tenera</name>
    <name type="common">Oil palm</name>
    <dbReference type="NCBI Taxonomy" id="51953"/>
    <lineage>
        <taxon>Eukaryota</taxon>
        <taxon>Viridiplantae</taxon>
        <taxon>Streptophyta</taxon>
        <taxon>Embryophyta</taxon>
        <taxon>Tracheophyta</taxon>
        <taxon>Spermatophyta</taxon>
        <taxon>Magnoliopsida</taxon>
        <taxon>Liliopsida</taxon>
        <taxon>Arecaceae</taxon>
        <taxon>Arecoideae</taxon>
        <taxon>Cocoseae</taxon>
        <taxon>Elaeidinae</taxon>
        <taxon>Elaeis</taxon>
    </lineage>
</organism>
<protein>
    <submittedName>
        <fullName evidence="3 4">Uncharacterized protein LOC105050708</fullName>
    </submittedName>
</protein>
<dbReference type="PANTHER" id="PTHR37248:SF1">
    <property type="entry name" value="TRANSLATION INITIATION FACTOR"/>
    <property type="match status" value="1"/>
</dbReference>
<feature type="region of interest" description="Disordered" evidence="1">
    <location>
        <begin position="181"/>
        <end position="201"/>
    </location>
</feature>
<proteinExistence type="predicted"/>
<name>A0A6I9RN74_ELAGV</name>
<sequence>MARRGRKRAVTESPLKPKTDHEAGPSENRAAQFAERQRGFNNREVERRIAAIQAICAAETENLLSRLRLLRSYLSKEQLETPAIAFFQKNLTNLSVIRNEKYKVFELQWNDKDGYLPGNQVDGRNMRASLDSVGGLQFSVNSVKKNFLEAANLQIPDFIWNEPSENQMPGTTDILQTPGATRNRLSFGTTPKTLRPPKNGEMLLSVRGSPLGVYKEDNLAAIHESGDGSHDGAS</sequence>
<reference evidence="3 4" key="1">
    <citation type="submission" date="2025-04" db="UniProtKB">
        <authorList>
            <consortium name="RefSeq"/>
        </authorList>
    </citation>
    <scope>IDENTIFICATION</scope>
</reference>
<evidence type="ECO:0000313" key="2">
    <source>
        <dbReference type="Proteomes" id="UP000504607"/>
    </source>
</evidence>
<evidence type="ECO:0000256" key="1">
    <source>
        <dbReference type="SAM" id="MobiDB-lite"/>
    </source>
</evidence>
<dbReference type="RefSeq" id="XP_029122099.1">
    <property type="nucleotide sequence ID" value="XM_029266266.1"/>
</dbReference>
<gene>
    <name evidence="3 4" type="primary">LOC105050708</name>
</gene>
<feature type="region of interest" description="Disordered" evidence="1">
    <location>
        <begin position="1"/>
        <end position="29"/>
    </location>
</feature>
<evidence type="ECO:0000313" key="4">
    <source>
        <dbReference type="RefSeq" id="XP_029122099.1"/>
    </source>
</evidence>
<dbReference type="PANTHER" id="PTHR37248">
    <property type="entry name" value="TRANSLATION INITIATION FACTOR"/>
    <property type="match status" value="1"/>
</dbReference>
<evidence type="ECO:0000313" key="3">
    <source>
        <dbReference type="RefSeq" id="XP_010929127.1"/>
    </source>
</evidence>
<dbReference type="OrthoDB" id="1920481at2759"/>
<feature type="compositionally biased region" description="Basic and acidic residues" evidence="1">
    <location>
        <begin position="15"/>
        <end position="24"/>
    </location>
</feature>
<accession>A0A6I9RN74</accession>
<dbReference type="KEGG" id="egu:105050708"/>